<feature type="chain" id="PRO_5028896164" description="Outer membrane lipoprotein carrier protein LolA" evidence="1">
    <location>
        <begin position="22"/>
        <end position="217"/>
    </location>
</feature>
<dbReference type="SUPFAM" id="SSF89392">
    <property type="entry name" value="Prokaryotic lipoproteins and lipoprotein localization factors"/>
    <property type="match status" value="1"/>
</dbReference>
<dbReference type="RefSeq" id="WP_158739647.1">
    <property type="nucleotide sequence ID" value="NZ_JAFBEP010000001.1"/>
</dbReference>
<evidence type="ECO:0008006" key="4">
    <source>
        <dbReference type="Google" id="ProtNLM"/>
    </source>
</evidence>
<feature type="signal peptide" evidence="1">
    <location>
        <begin position="1"/>
        <end position="21"/>
    </location>
</feature>
<protein>
    <recommendedName>
        <fullName evidence="4">Outer membrane lipoprotein carrier protein LolA</fullName>
    </recommendedName>
</protein>
<name>A0A7C8HF15_9FIRM</name>
<proteinExistence type="predicted"/>
<evidence type="ECO:0000313" key="3">
    <source>
        <dbReference type="Proteomes" id="UP000483018"/>
    </source>
</evidence>
<dbReference type="PROSITE" id="PS51257">
    <property type="entry name" value="PROKAR_LIPOPROTEIN"/>
    <property type="match status" value="1"/>
</dbReference>
<accession>A0A7C8HF15</accession>
<gene>
    <name evidence="2" type="ORF">GND95_04430</name>
</gene>
<dbReference type="InterPro" id="IPR029046">
    <property type="entry name" value="LolA/LolB/LppX"/>
</dbReference>
<sequence length="217" mass="24645">MKKSGILFIIPILTMICTVLAACSTGGTPKSPMEKIQEKLTTMESYACIADVTYISNKGKNTYKTKQYYKMSGEYRIEITDPEQVKGLVTVFDGKKVMQYNPRILGEAVNEIPQSKNTYEIFLGTFVKNYLQSEEVTLEVFNNNNDEYTVLEAMIPEGGKYLATEKLWISNKTLNPAQLVIYDTEGKERIIVKYGEFKYNVDLDASMFQLKPSAEKD</sequence>
<dbReference type="Proteomes" id="UP000483018">
    <property type="component" value="Unassembled WGS sequence"/>
</dbReference>
<dbReference type="AlphaFoldDB" id="A0A7C8HF15"/>
<dbReference type="OrthoDB" id="2047841at2"/>
<dbReference type="EMBL" id="WSLF01000003">
    <property type="protein sequence ID" value="KAE9635399.1"/>
    <property type="molecule type" value="Genomic_DNA"/>
</dbReference>
<dbReference type="Gene3D" id="2.50.20.10">
    <property type="entry name" value="Lipoprotein localisation LolA/LolB/LppX"/>
    <property type="match status" value="1"/>
</dbReference>
<keyword evidence="1" id="KW-0732">Signal</keyword>
<evidence type="ECO:0000256" key="1">
    <source>
        <dbReference type="SAM" id="SignalP"/>
    </source>
</evidence>
<comment type="caution">
    <text evidence="2">The sequence shown here is derived from an EMBL/GenBank/DDBJ whole genome shotgun (WGS) entry which is preliminary data.</text>
</comment>
<keyword evidence="3" id="KW-1185">Reference proteome</keyword>
<dbReference type="NCBIfam" id="NF041287">
    <property type="entry name" value="lipo_GerS_rel"/>
    <property type="match status" value="1"/>
</dbReference>
<evidence type="ECO:0000313" key="2">
    <source>
        <dbReference type="EMBL" id="KAE9635399.1"/>
    </source>
</evidence>
<organism evidence="2 3">
    <name type="scientific">Defluviitalea raffinosedens</name>
    <dbReference type="NCBI Taxonomy" id="1450156"/>
    <lineage>
        <taxon>Bacteria</taxon>
        <taxon>Bacillati</taxon>
        <taxon>Bacillota</taxon>
        <taxon>Clostridia</taxon>
        <taxon>Lachnospirales</taxon>
        <taxon>Defluviitaleaceae</taxon>
        <taxon>Defluviitalea</taxon>
    </lineage>
</organism>
<reference evidence="2 3" key="1">
    <citation type="submission" date="2019-12" db="EMBL/GenBank/DDBJ databases">
        <title>Defluviitalea raffinosedens, isolated from a biogas fermenter, genome sequencing and characterization.</title>
        <authorList>
            <person name="Rettenmaier R."/>
            <person name="Schneider M."/>
            <person name="Neuhaus K."/>
            <person name="Liebl W."/>
            <person name="Zverlov V."/>
        </authorList>
    </citation>
    <scope>NUCLEOTIDE SEQUENCE [LARGE SCALE GENOMIC DNA]</scope>
    <source>
        <strain evidence="2 3">249c-K6</strain>
    </source>
</reference>